<dbReference type="Pfam" id="PF02518">
    <property type="entry name" value="HATPase_c"/>
    <property type="match status" value="1"/>
</dbReference>
<evidence type="ECO:0000259" key="12">
    <source>
        <dbReference type="PROSITE" id="PS50112"/>
    </source>
</evidence>
<evidence type="ECO:0000259" key="10">
    <source>
        <dbReference type="PROSITE" id="PS50011"/>
    </source>
</evidence>
<evidence type="ECO:0000256" key="8">
    <source>
        <dbReference type="ARBA" id="ARBA00023012"/>
    </source>
</evidence>
<keyword evidence="5" id="KW-0547">Nucleotide-binding</keyword>
<feature type="coiled-coil region" evidence="9">
    <location>
        <begin position="1582"/>
        <end position="1609"/>
    </location>
</feature>
<dbReference type="NCBIfam" id="TIGR00229">
    <property type="entry name" value="sensory_box"/>
    <property type="match status" value="1"/>
</dbReference>
<comment type="catalytic activity">
    <reaction evidence="1">
        <text>ATP + protein L-histidine = ADP + protein N-phospho-L-histidine.</text>
        <dbReference type="EC" id="2.7.13.3"/>
    </reaction>
</comment>
<dbReference type="PROSITE" id="PS50112">
    <property type="entry name" value="PAS"/>
    <property type="match status" value="1"/>
</dbReference>
<dbReference type="FunFam" id="1.10.287.130:FF:000055">
    <property type="entry name" value="Two-component sensor histidine kinase"/>
    <property type="match status" value="1"/>
</dbReference>
<dbReference type="InterPro" id="IPR027417">
    <property type="entry name" value="P-loop_NTPase"/>
</dbReference>
<dbReference type="PROSITE" id="PS50109">
    <property type="entry name" value="HIS_KIN"/>
    <property type="match status" value="1"/>
</dbReference>
<comment type="caution">
    <text evidence="14">The sequence shown here is derived from an EMBL/GenBank/DDBJ whole genome shotgun (WGS) entry which is preliminary data.</text>
</comment>
<dbReference type="SUPFAM" id="SSF55874">
    <property type="entry name" value="ATPase domain of HSP90 chaperone/DNA topoisomerase II/histidine kinase"/>
    <property type="match status" value="1"/>
</dbReference>
<dbReference type="InterPro" id="IPR036890">
    <property type="entry name" value="HATPase_C_sf"/>
</dbReference>
<dbReference type="InterPro" id="IPR003661">
    <property type="entry name" value="HisK_dim/P_dom"/>
</dbReference>
<dbReference type="InterPro" id="IPR005467">
    <property type="entry name" value="His_kinase_dom"/>
</dbReference>
<dbReference type="SUPFAM" id="SSF55785">
    <property type="entry name" value="PYP-like sensor domain (PAS domain)"/>
    <property type="match status" value="1"/>
</dbReference>
<feature type="domain" description="PAS" evidence="12">
    <location>
        <begin position="1467"/>
        <end position="1534"/>
    </location>
</feature>
<evidence type="ECO:0000256" key="3">
    <source>
        <dbReference type="ARBA" id="ARBA00022553"/>
    </source>
</evidence>
<dbReference type="SMART" id="SM00388">
    <property type="entry name" value="HisKA"/>
    <property type="match status" value="1"/>
</dbReference>
<dbReference type="InterPro" id="IPR003594">
    <property type="entry name" value="HATPase_dom"/>
</dbReference>
<dbReference type="Gene3D" id="3.30.565.10">
    <property type="entry name" value="Histidine kinase-like ATPase, C-terminal domain"/>
    <property type="match status" value="1"/>
</dbReference>
<dbReference type="Gene3D" id="3.30.450.20">
    <property type="entry name" value="PAS domain"/>
    <property type="match status" value="1"/>
</dbReference>
<dbReference type="Pfam" id="PF13191">
    <property type="entry name" value="AAA_16"/>
    <property type="match status" value="1"/>
</dbReference>
<evidence type="ECO:0000259" key="11">
    <source>
        <dbReference type="PROSITE" id="PS50109"/>
    </source>
</evidence>
<evidence type="ECO:0000256" key="6">
    <source>
        <dbReference type="ARBA" id="ARBA00022777"/>
    </source>
</evidence>
<feature type="domain" description="Histidine kinase" evidence="11">
    <location>
        <begin position="1618"/>
        <end position="1834"/>
    </location>
</feature>
<dbReference type="InterPro" id="IPR036097">
    <property type="entry name" value="HisK_dim/P_sf"/>
</dbReference>
<keyword evidence="9" id="KW-0175">Coiled coil</keyword>
<dbReference type="PRINTS" id="PR00344">
    <property type="entry name" value="BCTRLSENSOR"/>
</dbReference>
<dbReference type="PANTHER" id="PTHR43642:SF1">
    <property type="entry name" value="HYBRID SIGNAL TRANSDUCTION HISTIDINE KINASE G"/>
    <property type="match status" value="1"/>
</dbReference>
<dbReference type="CDD" id="cd00082">
    <property type="entry name" value="HisKA"/>
    <property type="match status" value="1"/>
</dbReference>
<dbReference type="GO" id="GO:0005524">
    <property type="term" value="F:ATP binding"/>
    <property type="evidence" value="ECO:0007669"/>
    <property type="project" value="UniProtKB-KW"/>
</dbReference>
<dbReference type="EC" id="2.7.13.3" evidence="2"/>
<dbReference type="InterPro" id="IPR035965">
    <property type="entry name" value="PAS-like_dom_sf"/>
</dbReference>
<feature type="domain" description="Protein kinase" evidence="10">
    <location>
        <begin position="1"/>
        <end position="268"/>
    </location>
</feature>
<evidence type="ECO:0000256" key="2">
    <source>
        <dbReference type="ARBA" id="ARBA00012438"/>
    </source>
</evidence>
<gene>
    <name evidence="14" type="ORF">CYJ10_16800</name>
</gene>
<evidence type="ECO:0000256" key="1">
    <source>
        <dbReference type="ARBA" id="ARBA00000085"/>
    </source>
</evidence>
<dbReference type="SUPFAM" id="SSF55781">
    <property type="entry name" value="GAF domain-like"/>
    <property type="match status" value="1"/>
</dbReference>
<keyword evidence="4" id="KW-0808">Transferase</keyword>
<dbReference type="SUPFAM" id="SSF52540">
    <property type="entry name" value="P-loop containing nucleoside triphosphate hydrolases"/>
    <property type="match status" value="1"/>
</dbReference>
<dbReference type="PROSITE" id="PS50113">
    <property type="entry name" value="PAC"/>
    <property type="match status" value="1"/>
</dbReference>
<dbReference type="OrthoDB" id="9801841at2"/>
<dbReference type="SUPFAM" id="SSF56112">
    <property type="entry name" value="Protein kinase-like (PK-like)"/>
    <property type="match status" value="1"/>
</dbReference>
<dbReference type="SMART" id="SM00065">
    <property type="entry name" value="GAF"/>
    <property type="match status" value="1"/>
</dbReference>
<keyword evidence="7" id="KW-0067">ATP-binding</keyword>
<dbReference type="InterPro" id="IPR041664">
    <property type="entry name" value="AAA_16"/>
</dbReference>
<evidence type="ECO:0000256" key="7">
    <source>
        <dbReference type="ARBA" id="ARBA00022840"/>
    </source>
</evidence>
<organism evidence="14 15">
    <name type="scientific">Cupriavidus pauculus</name>
    <dbReference type="NCBI Taxonomy" id="82633"/>
    <lineage>
        <taxon>Bacteria</taxon>
        <taxon>Pseudomonadati</taxon>
        <taxon>Pseudomonadota</taxon>
        <taxon>Betaproteobacteria</taxon>
        <taxon>Burkholderiales</taxon>
        <taxon>Burkholderiaceae</taxon>
        <taxon>Cupriavidus</taxon>
    </lineage>
</organism>
<evidence type="ECO:0000256" key="9">
    <source>
        <dbReference type="SAM" id="Coils"/>
    </source>
</evidence>
<dbReference type="PROSITE" id="PS50011">
    <property type="entry name" value="PROTEIN_KINASE_DOM"/>
    <property type="match status" value="1"/>
</dbReference>
<dbReference type="SUPFAM" id="SSF47384">
    <property type="entry name" value="Homodimeric domain of signal transducing histidine kinase"/>
    <property type="match status" value="1"/>
</dbReference>
<dbReference type="SMART" id="SM00387">
    <property type="entry name" value="HATPase_c"/>
    <property type="match status" value="1"/>
</dbReference>
<keyword evidence="3" id="KW-0597">Phosphoprotein</keyword>
<dbReference type="CDD" id="cd14014">
    <property type="entry name" value="STKc_PknB_like"/>
    <property type="match status" value="1"/>
</dbReference>
<reference evidence="14 15" key="1">
    <citation type="submission" date="2017-12" db="EMBL/GenBank/DDBJ databases">
        <title>Genome sequence of the active heterotrophic nitrifier-denitrifier, Cupriavidus pauculus UM1.</title>
        <authorList>
            <person name="Putonti C."/>
            <person name="Castignetti D."/>
        </authorList>
    </citation>
    <scope>NUCLEOTIDE SEQUENCE [LARGE SCALE GENOMIC DNA]</scope>
    <source>
        <strain evidence="14 15">UM1</strain>
    </source>
</reference>
<evidence type="ECO:0000256" key="5">
    <source>
        <dbReference type="ARBA" id="ARBA00022741"/>
    </source>
</evidence>
<accession>A0A2N5CBJ5</accession>
<protein>
    <recommendedName>
        <fullName evidence="2">histidine kinase</fullName>
        <ecNumber evidence="2">2.7.13.3</ecNumber>
    </recommendedName>
</protein>
<dbReference type="Gene3D" id="3.30.450.40">
    <property type="match status" value="1"/>
</dbReference>
<dbReference type="Pfam" id="PF00069">
    <property type="entry name" value="Pkinase"/>
    <property type="match status" value="1"/>
</dbReference>
<dbReference type="SMART" id="SM00091">
    <property type="entry name" value="PAS"/>
    <property type="match status" value="1"/>
</dbReference>
<dbReference type="InterPro" id="IPR000700">
    <property type="entry name" value="PAS-assoc_C"/>
</dbReference>
<name>A0A2N5CBJ5_9BURK</name>
<keyword evidence="8" id="KW-0902">Two-component regulatory system</keyword>
<dbReference type="CDD" id="cd00130">
    <property type="entry name" value="PAS"/>
    <property type="match status" value="1"/>
</dbReference>
<dbReference type="InterPro" id="IPR029016">
    <property type="entry name" value="GAF-like_dom_sf"/>
</dbReference>
<dbReference type="RefSeq" id="WP_101682717.1">
    <property type="nucleotide sequence ID" value="NZ_PJRP01000007.1"/>
</dbReference>
<dbReference type="Pfam" id="PF01590">
    <property type="entry name" value="GAF"/>
    <property type="match status" value="1"/>
</dbReference>
<dbReference type="InterPro" id="IPR004358">
    <property type="entry name" value="Sig_transdc_His_kin-like_C"/>
</dbReference>
<feature type="domain" description="PAC" evidence="13">
    <location>
        <begin position="1542"/>
        <end position="1591"/>
    </location>
</feature>
<dbReference type="Gene3D" id="1.10.510.10">
    <property type="entry name" value="Transferase(Phosphotransferase) domain 1"/>
    <property type="match status" value="1"/>
</dbReference>
<dbReference type="InterPro" id="IPR003018">
    <property type="entry name" value="GAF"/>
</dbReference>
<evidence type="ECO:0000259" key="13">
    <source>
        <dbReference type="PROSITE" id="PS50113"/>
    </source>
</evidence>
<dbReference type="PANTHER" id="PTHR43642">
    <property type="entry name" value="HYBRID SIGNAL TRANSDUCTION HISTIDINE KINASE G"/>
    <property type="match status" value="1"/>
</dbReference>
<dbReference type="InterPro" id="IPR000719">
    <property type="entry name" value="Prot_kinase_dom"/>
</dbReference>
<dbReference type="InterPro" id="IPR011009">
    <property type="entry name" value="Kinase-like_dom_sf"/>
</dbReference>
<evidence type="ECO:0000256" key="4">
    <source>
        <dbReference type="ARBA" id="ARBA00022679"/>
    </source>
</evidence>
<dbReference type="Proteomes" id="UP000234341">
    <property type="component" value="Unassembled WGS sequence"/>
</dbReference>
<keyword evidence="6 14" id="KW-0418">Kinase</keyword>
<dbReference type="GO" id="GO:0000155">
    <property type="term" value="F:phosphorelay sensor kinase activity"/>
    <property type="evidence" value="ECO:0007669"/>
    <property type="project" value="InterPro"/>
</dbReference>
<dbReference type="Gene3D" id="1.10.287.130">
    <property type="match status" value="1"/>
</dbReference>
<evidence type="ECO:0000313" key="14">
    <source>
        <dbReference type="EMBL" id="PLP99578.1"/>
    </source>
</evidence>
<sequence length="1838" mass="202519">MVSALQGSTSEVLWDDGERVLSRARWLDGESTYGVLLARPAADHPLPASLDRLAHEFSLRNELDDAWAARPMELLREGSSSILVLADPGGELLACRLAAPLALAESLEIAIGVAAALGKLHQCGLIHKDLKPAHILVNGDDGAVRLTGFGLASRLPRERQAPKPPETIAGTLAYMAPEQTGRMNRSIDSRSDLYSLGVTLYQMLTGALPFAAADPMEWVHCHIAKKALAPDVRVDTVPAVLSGIVMKLLAKTAEDRYQTAASVEHDLRRCLADWLQQRWIADFPLDEHGTSGRLVIPEKLYGREREVDTLVTAFDRIVKSGMPELVLVSGYSGIGKSSVVNELHKVLVPPRGIFASGKFDQYKRDIPYSTLVQAFQGLVRPLLGKCESELAHWRDALQEALEPNARLMTELIPELRLILGDPPPVPVLDPQQAQRRFLLVFRRFIGVFARAEHPLALFMDDLQWLDAATLDLLEELLTGVDLRYLMLVGAFRDNEVDATHPLTRKLQAIRAAGVKVDEIRLAPLASEHVRQLIAEALYSEPVRIEPLARLVHDKTAGNPFFVIQFLHALVEEQLLVFDHAAGQWCWDSARIHEKGYTDNVVDLMAAKLVRLPPATLQALQALACLGNEAGMATLSTVLGEPEIQVRLRLWKAVHQELVEQREWSCAFMHDRVHEAAYLLIPEASRAEAHLRIGRLLAANTPATQWEEAIFEIAGQFNLGAALITEREERERLAEYNLLAGRRAKASTAYASALTYVSAGARLLDDGCWERCHDLMFALLLTQAECEFLTGELAAADQRLEALSERAITTVERALVTCLRLDVFLVLDQSDRAVASCLSFLRHVGIDWSPHPSDEEVRREYDSIWTSLGERSVEELIDLPLMEDPAALATVEALSKLFAPAVQTDANLTCLTICKAVSLSLAHGNCDASCVLYANMGRVAGRRFGDYQAGYRFGQLGCDLVDRRGLNRFEAKTFLCFSIFVVRWVKPVSMCRDLLRRAFAAANRSGDLSYGAYACNNLNSDLLFAGEPLAAVQLEAEHGLAYAEKVGFGLVTDFINTQMAFIRTLRGLTPVFGRLNGNAFSEESMEAHFRMSPDLALPECKYWTRKLQARYLSGDLAEAMAAATQAQALLSVCYSFFEEAEYHFFSGLTHAALCDALTDPSPHLEALALHYHALKSWAENCPENFLTRAALLGGEIARIEGRILEAEQLFEQAIRAAQDSGFPHCEAIALERASRFYAARGLDRIAHGYLRDARYAYMCWGADGKVRQLDDMHPYLRAHELAPSPMSTIATPVDRLDLATVLKVSQAVSGDIMLDKLIDTVLHTAIEQAGAERGVLVVCRGGDLRIVGEAMTGDNAIQVQSRDEPVGAAMLPESILFHVLRTRESLVFDDALAEHSLADDPYVQQHGCRSVLCLPLLNRAELNGVLYLENNLAARAFSPTRIAVLKLVACQAAISLENARLYHEVAEREGRIRRLVDANIIGILVWSFEGEILEANDAFLNMLGYEREEFFSRQVLWRDLTPKPIHPESERALAEARLTGTARPFEKAYIRKDGSTVPVIVGLAYFDASQKEGVAFVVDLTERKKAEERIRESEQRYREIQSELAHANRVATMGQLTASIAHEVNQPIAATMTNAQAGLRWLATQPPNIGEVGLVLDRIVKDASRAGEVIRRIRELIRKTPPEKAPVDINDAIREVVALTSGEAAKGGATVRTQLNARLPCIEGDRVALQQVLLNLIMNALEAMSSVDDGERQVSIGTASADSRYVLVSVSDSGPGFASQNSEHAFTPFFTTKAAGLGMGLSICRSIIDAHGGELWISANHPRGAVVQFTAPACRTHTA</sequence>
<dbReference type="Pfam" id="PF13426">
    <property type="entry name" value="PAS_9"/>
    <property type="match status" value="1"/>
</dbReference>
<proteinExistence type="predicted"/>
<dbReference type="Gene3D" id="3.40.50.300">
    <property type="entry name" value="P-loop containing nucleotide triphosphate hydrolases"/>
    <property type="match status" value="1"/>
</dbReference>
<dbReference type="EMBL" id="PJRP01000007">
    <property type="protein sequence ID" value="PLP99578.1"/>
    <property type="molecule type" value="Genomic_DNA"/>
</dbReference>
<dbReference type="Pfam" id="PF00512">
    <property type="entry name" value="HisKA"/>
    <property type="match status" value="1"/>
</dbReference>
<dbReference type="InterPro" id="IPR000014">
    <property type="entry name" value="PAS"/>
</dbReference>
<evidence type="ECO:0000313" key="15">
    <source>
        <dbReference type="Proteomes" id="UP000234341"/>
    </source>
</evidence>
<dbReference type="InterPro" id="IPR053159">
    <property type="entry name" value="Hybrid_Histidine_Kinase"/>
</dbReference>